<dbReference type="Proteomes" id="UP000641646">
    <property type="component" value="Unassembled WGS sequence"/>
</dbReference>
<feature type="transmembrane region" description="Helical" evidence="1">
    <location>
        <begin position="6"/>
        <end position="26"/>
    </location>
</feature>
<feature type="transmembrane region" description="Helical" evidence="1">
    <location>
        <begin position="33"/>
        <end position="50"/>
    </location>
</feature>
<accession>A0A926VFV7</accession>
<keyword evidence="1" id="KW-0472">Membrane</keyword>
<gene>
    <name evidence="2" type="ORF">H6G03_17790</name>
</gene>
<comment type="caution">
    <text evidence="2">The sequence shown here is derived from an EMBL/GenBank/DDBJ whole genome shotgun (WGS) entry which is preliminary data.</text>
</comment>
<dbReference type="AlphaFoldDB" id="A0A926VFV7"/>
<protein>
    <submittedName>
        <fullName evidence="2">Uncharacterized protein</fullName>
    </submittedName>
</protein>
<dbReference type="EMBL" id="JACJPW010000044">
    <property type="protein sequence ID" value="MBD2182895.1"/>
    <property type="molecule type" value="Genomic_DNA"/>
</dbReference>
<keyword evidence="1" id="KW-0812">Transmembrane</keyword>
<keyword evidence="3" id="KW-1185">Reference proteome</keyword>
<evidence type="ECO:0000256" key="1">
    <source>
        <dbReference type="SAM" id="Phobius"/>
    </source>
</evidence>
<evidence type="ECO:0000313" key="3">
    <source>
        <dbReference type="Proteomes" id="UP000641646"/>
    </source>
</evidence>
<reference evidence="2" key="2">
    <citation type="submission" date="2020-08" db="EMBL/GenBank/DDBJ databases">
        <authorList>
            <person name="Chen M."/>
            <person name="Teng W."/>
            <person name="Zhao L."/>
            <person name="Hu C."/>
            <person name="Zhou Y."/>
            <person name="Han B."/>
            <person name="Song L."/>
            <person name="Shu W."/>
        </authorList>
    </citation>
    <scope>NUCLEOTIDE SEQUENCE</scope>
    <source>
        <strain evidence="2">FACHB-1375</strain>
    </source>
</reference>
<sequence length="72" mass="8032">MPIDLIIWIAAIVVAGLVFTLLLKVVKATIKTAITIAIIVLILQLFFGIGPNQLWQQIIYIPQAFWQAVTDK</sequence>
<organism evidence="2 3">
    <name type="scientific">Aerosakkonema funiforme FACHB-1375</name>
    <dbReference type="NCBI Taxonomy" id="2949571"/>
    <lineage>
        <taxon>Bacteria</taxon>
        <taxon>Bacillati</taxon>
        <taxon>Cyanobacteriota</taxon>
        <taxon>Cyanophyceae</taxon>
        <taxon>Oscillatoriophycideae</taxon>
        <taxon>Aerosakkonematales</taxon>
        <taxon>Aerosakkonemataceae</taxon>
        <taxon>Aerosakkonema</taxon>
    </lineage>
</organism>
<reference evidence="2" key="1">
    <citation type="journal article" date="2015" name="ISME J.">
        <title>Draft Genome Sequence of Streptomyces incarnatus NRRL8089, which Produces the Nucleoside Antibiotic Sinefungin.</title>
        <authorList>
            <person name="Oshima K."/>
            <person name="Hattori M."/>
            <person name="Shimizu H."/>
            <person name="Fukuda K."/>
            <person name="Nemoto M."/>
            <person name="Inagaki K."/>
            <person name="Tamura T."/>
        </authorList>
    </citation>
    <scope>NUCLEOTIDE SEQUENCE</scope>
    <source>
        <strain evidence="2">FACHB-1375</strain>
    </source>
</reference>
<proteinExistence type="predicted"/>
<dbReference type="RefSeq" id="WP_190466105.1">
    <property type="nucleotide sequence ID" value="NZ_JACJPW010000044.1"/>
</dbReference>
<name>A0A926VFV7_9CYAN</name>
<keyword evidence="1" id="KW-1133">Transmembrane helix</keyword>
<evidence type="ECO:0000313" key="2">
    <source>
        <dbReference type="EMBL" id="MBD2182895.1"/>
    </source>
</evidence>